<dbReference type="InterPro" id="IPR036396">
    <property type="entry name" value="Cyt_P450_sf"/>
</dbReference>
<dbReference type="PROSITE" id="PS00086">
    <property type="entry name" value="CYTOCHROME_P450"/>
    <property type="match status" value="1"/>
</dbReference>
<dbReference type="OrthoDB" id="2789670at2759"/>
<comment type="cofactor">
    <cofactor evidence="1 13">
        <name>heme</name>
        <dbReference type="ChEBI" id="CHEBI:30413"/>
    </cofactor>
</comment>
<keyword evidence="15" id="KW-0812">Transmembrane</keyword>
<dbReference type="GO" id="GO:0005789">
    <property type="term" value="C:endoplasmic reticulum membrane"/>
    <property type="evidence" value="ECO:0007669"/>
    <property type="project" value="UniProtKB-SubCell"/>
</dbReference>
<dbReference type="InterPro" id="IPR050476">
    <property type="entry name" value="Insect_CytP450_Detox"/>
</dbReference>
<keyword evidence="9 14" id="KW-0560">Oxidoreductase</keyword>
<evidence type="ECO:0000313" key="17">
    <source>
        <dbReference type="Proteomes" id="UP000242457"/>
    </source>
</evidence>
<dbReference type="PANTHER" id="PTHR24292:SF54">
    <property type="entry name" value="CYP9F3-RELATED"/>
    <property type="match status" value="1"/>
</dbReference>
<dbReference type="Proteomes" id="UP000242457">
    <property type="component" value="Unassembled WGS sequence"/>
</dbReference>
<dbReference type="STRING" id="94128.A0A2A3EAE5"/>
<evidence type="ECO:0000256" key="15">
    <source>
        <dbReference type="SAM" id="Phobius"/>
    </source>
</evidence>
<sequence length="556" mass="63660">MVDLQSSSFQMDYLSISLSLIAALVAIYYLATRNSDFFKRHGIPHVPPTPFIGNMGSLVRRKSNLHDLINRIYNLDPDAKYVGIYEFTTPIIILRDLELIKTITMKHLEHFPDHRSFVYEGADPVFGRMLFTMKGERWKEHRNMLTPILTSSKIKGMFKLMTECAVRFADFLSVLPENERETEMKALLSRYANDVIASCVYGVSVDSINDPKNVFYVYGRRGTNVLGLKKSMFVLIHRNMPWLAKLLGLRFLEKHVQKFFYDLVYETIENRERMGASRSDVLQLLMDIRDRVNNSGKTTTMTVENVALHAFTFYFGGFDSITSATTLLTQMLAEHPDVQARLQQEIDETLRSNNGELTYDAVHGMRYMEAVINEAMRLYPILPFLDRMCVQSFQLPPPLPGGQPFTLRPGMNVWIPLAAIGRDPEYFDHPDKFDPDRFFDPARGVKNSGAHFPFGLGQRKCIGERFAMMEMKVLLCYVLAACNVRIGSKTMVPMELEKGVINASVKGGFWLKIEPRKIIASLWRTVFNVILLCCVQVVNDADRSFQNSRIMLCDII</sequence>
<keyword evidence="17" id="KW-1185">Reference proteome</keyword>
<gene>
    <name evidence="16" type="ORF">APICC_08279</name>
</gene>
<evidence type="ECO:0000256" key="7">
    <source>
        <dbReference type="ARBA" id="ARBA00022824"/>
    </source>
</evidence>
<feature type="transmembrane region" description="Helical" evidence="15">
    <location>
        <begin position="13"/>
        <end position="31"/>
    </location>
</feature>
<keyword evidence="10 13" id="KW-0408">Iron</keyword>
<evidence type="ECO:0000256" key="5">
    <source>
        <dbReference type="ARBA" id="ARBA00022617"/>
    </source>
</evidence>
<dbReference type="GO" id="GO:0004497">
    <property type="term" value="F:monooxygenase activity"/>
    <property type="evidence" value="ECO:0007669"/>
    <property type="project" value="UniProtKB-KW"/>
</dbReference>
<evidence type="ECO:0000256" key="3">
    <source>
        <dbReference type="ARBA" id="ARBA00004406"/>
    </source>
</evidence>
<feature type="binding site" description="axial binding residue" evidence="13">
    <location>
        <position position="461"/>
    </location>
    <ligand>
        <name>heme</name>
        <dbReference type="ChEBI" id="CHEBI:30413"/>
    </ligand>
    <ligandPart>
        <name>Fe</name>
        <dbReference type="ChEBI" id="CHEBI:18248"/>
    </ligandPart>
</feature>
<dbReference type="Gene3D" id="1.10.630.10">
    <property type="entry name" value="Cytochrome P450"/>
    <property type="match status" value="1"/>
</dbReference>
<keyword evidence="5 13" id="KW-0349">Heme</keyword>
<dbReference type="InterPro" id="IPR002401">
    <property type="entry name" value="Cyt_P450_E_grp-I"/>
</dbReference>
<dbReference type="PRINTS" id="PR00463">
    <property type="entry name" value="EP450I"/>
</dbReference>
<dbReference type="SUPFAM" id="SSF48264">
    <property type="entry name" value="Cytochrome P450"/>
    <property type="match status" value="1"/>
</dbReference>
<evidence type="ECO:0000256" key="14">
    <source>
        <dbReference type="RuleBase" id="RU000461"/>
    </source>
</evidence>
<keyword evidence="15" id="KW-1133">Transmembrane helix</keyword>
<evidence type="ECO:0000256" key="1">
    <source>
        <dbReference type="ARBA" id="ARBA00001971"/>
    </source>
</evidence>
<name>A0A2A3EAE5_APICC</name>
<dbReference type="GO" id="GO:0016705">
    <property type="term" value="F:oxidoreductase activity, acting on paired donors, with incorporation or reduction of molecular oxygen"/>
    <property type="evidence" value="ECO:0007669"/>
    <property type="project" value="InterPro"/>
</dbReference>
<keyword evidence="8" id="KW-0492">Microsome</keyword>
<keyword evidence="12 15" id="KW-0472">Membrane</keyword>
<comment type="similarity">
    <text evidence="4 14">Belongs to the cytochrome P450 family.</text>
</comment>
<organism evidence="16 17">
    <name type="scientific">Apis cerana cerana</name>
    <name type="common">Oriental honeybee</name>
    <dbReference type="NCBI Taxonomy" id="94128"/>
    <lineage>
        <taxon>Eukaryota</taxon>
        <taxon>Metazoa</taxon>
        <taxon>Ecdysozoa</taxon>
        <taxon>Arthropoda</taxon>
        <taxon>Hexapoda</taxon>
        <taxon>Insecta</taxon>
        <taxon>Pterygota</taxon>
        <taxon>Neoptera</taxon>
        <taxon>Endopterygota</taxon>
        <taxon>Hymenoptera</taxon>
        <taxon>Apocrita</taxon>
        <taxon>Aculeata</taxon>
        <taxon>Apoidea</taxon>
        <taxon>Anthophila</taxon>
        <taxon>Apidae</taxon>
        <taxon>Apis</taxon>
    </lineage>
</organism>
<dbReference type="FunFam" id="1.10.630.10:FF:000042">
    <property type="entry name" value="Cytochrome P450"/>
    <property type="match status" value="1"/>
</dbReference>
<keyword evidence="11 14" id="KW-0503">Monooxygenase</keyword>
<keyword evidence="6 13" id="KW-0479">Metal-binding</keyword>
<evidence type="ECO:0000256" key="6">
    <source>
        <dbReference type="ARBA" id="ARBA00022723"/>
    </source>
</evidence>
<evidence type="ECO:0000256" key="10">
    <source>
        <dbReference type="ARBA" id="ARBA00023004"/>
    </source>
</evidence>
<reference evidence="16 17" key="1">
    <citation type="submission" date="2014-07" db="EMBL/GenBank/DDBJ databases">
        <title>Genomic and transcriptomic analysis on Apis cerana provide comprehensive insights into honey bee biology.</title>
        <authorList>
            <person name="Diao Q."/>
            <person name="Sun L."/>
            <person name="Zheng H."/>
            <person name="Zheng H."/>
            <person name="Xu S."/>
            <person name="Wang S."/>
            <person name="Zeng Z."/>
            <person name="Hu F."/>
            <person name="Su S."/>
            <person name="Wu J."/>
        </authorList>
    </citation>
    <scope>NUCLEOTIDE SEQUENCE [LARGE SCALE GENOMIC DNA]</scope>
    <source>
        <tissue evidence="16">Pupae without intestine</tissue>
    </source>
</reference>
<dbReference type="PANTHER" id="PTHR24292">
    <property type="entry name" value="CYTOCHROME P450"/>
    <property type="match status" value="1"/>
</dbReference>
<dbReference type="EMBL" id="KZ288308">
    <property type="protein sequence ID" value="PBC28688.1"/>
    <property type="molecule type" value="Genomic_DNA"/>
</dbReference>
<comment type="subcellular location">
    <subcellularLocation>
        <location evidence="3">Endoplasmic reticulum membrane</location>
        <topology evidence="3">Peripheral membrane protein</topology>
    </subcellularLocation>
    <subcellularLocation>
        <location evidence="2">Microsome membrane</location>
        <topology evidence="2">Peripheral membrane protein</topology>
    </subcellularLocation>
</comment>
<dbReference type="PRINTS" id="PR00385">
    <property type="entry name" value="P450"/>
</dbReference>
<dbReference type="InterPro" id="IPR001128">
    <property type="entry name" value="Cyt_P450"/>
</dbReference>
<evidence type="ECO:0000256" key="13">
    <source>
        <dbReference type="PIRSR" id="PIRSR602401-1"/>
    </source>
</evidence>
<evidence type="ECO:0000256" key="4">
    <source>
        <dbReference type="ARBA" id="ARBA00010617"/>
    </source>
</evidence>
<evidence type="ECO:0000256" key="2">
    <source>
        <dbReference type="ARBA" id="ARBA00004174"/>
    </source>
</evidence>
<evidence type="ECO:0000313" key="16">
    <source>
        <dbReference type="EMBL" id="PBC28688.1"/>
    </source>
</evidence>
<dbReference type="AlphaFoldDB" id="A0A2A3EAE5"/>
<dbReference type="CDD" id="cd11056">
    <property type="entry name" value="CYP6-like"/>
    <property type="match status" value="1"/>
</dbReference>
<dbReference type="GO" id="GO:0005506">
    <property type="term" value="F:iron ion binding"/>
    <property type="evidence" value="ECO:0007669"/>
    <property type="project" value="InterPro"/>
</dbReference>
<dbReference type="GO" id="GO:0020037">
    <property type="term" value="F:heme binding"/>
    <property type="evidence" value="ECO:0007669"/>
    <property type="project" value="InterPro"/>
</dbReference>
<evidence type="ECO:0000256" key="8">
    <source>
        <dbReference type="ARBA" id="ARBA00022848"/>
    </source>
</evidence>
<protein>
    <submittedName>
        <fullName evidence="16">Cytochrome P450</fullName>
    </submittedName>
</protein>
<accession>A0A2A3EAE5</accession>
<evidence type="ECO:0000256" key="9">
    <source>
        <dbReference type="ARBA" id="ARBA00023002"/>
    </source>
</evidence>
<evidence type="ECO:0000256" key="12">
    <source>
        <dbReference type="ARBA" id="ARBA00023136"/>
    </source>
</evidence>
<keyword evidence="7" id="KW-0256">Endoplasmic reticulum</keyword>
<dbReference type="InterPro" id="IPR017972">
    <property type="entry name" value="Cyt_P450_CS"/>
</dbReference>
<dbReference type="Pfam" id="PF00067">
    <property type="entry name" value="p450"/>
    <property type="match status" value="1"/>
</dbReference>
<proteinExistence type="inferred from homology"/>
<evidence type="ECO:0000256" key="11">
    <source>
        <dbReference type="ARBA" id="ARBA00023033"/>
    </source>
</evidence>